<keyword evidence="4" id="KW-1185">Reference proteome</keyword>
<comment type="caution">
    <text evidence="3">The sequence shown here is derived from an EMBL/GenBank/DDBJ whole genome shotgun (WGS) entry which is preliminary data.</text>
</comment>
<dbReference type="AlphaFoldDB" id="A0A9X3I2J5"/>
<accession>A0A9X3I2J5</accession>
<organism evidence="3 4">
    <name type="scientific">Salinimicrobium profundisediminis</name>
    <dbReference type="NCBI Taxonomy" id="2994553"/>
    <lineage>
        <taxon>Bacteria</taxon>
        <taxon>Pseudomonadati</taxon>
        <taxon>Bacteroidota</taxon>
        <taxon>Flavobacteriia</taxon>
        <taxon>Flavobacteriales</taxon>
        <taxon>Flavobacteriaceae</taxon>
        <taxon>Salinimicrobium</taxon>
    </lineage>
</organism>
<dbReference type="Proteomes" id="UP001148482">
    <property type="component" value="Unassembled WGS sequence"/>
</dbReference>
<sequence length="106" mass="11493">MGKQGKYQIILVLLAGLAFGIYFQGAYAQDSKNPPPPMMQSTQDSTTDNGCGETDDPGDGSPPPPPGFCLPINDYLLPLFLSGVALGAFQLFRLRKKEEELKDLTE</sequence>
<reference evidence="3" key="1">
    <citation type="submission" date="2022-11" db="EMBL/GenBank/DDBJ databases">
        <title>Salinimicrobium profundisediminis sp. nov., isolated from deep-sea sediment of the Mariana Trench.</title>
        <authorList>
            <person name="Fu H."/>
        </authorList>
    </citation>
    <scope>NUCLEOTIDE SEQUENCE</scope>
    <source>
        <strain evidence="3">MT39</strain>
    </source>
</reference>
<protein>
    <submittedName>
        <fullName evidence="3">Uncharacterized protein</fullName>
    </submittedName>
</protein>
<evidence type="ECO:0000256" key="1">
    <source>
        <dbReference type="SAM" id="MobiDB-lite"/>
    </source>
</evidence>
<dbReference type="EMBL" id="JAPJDA010000029">
    <property type="protein sequence ID" value="MCX2839543.1"/>
    <property type="molecule type" value="Genomic_DNA"/>
</dbReference>
<keyword evidence="2" id="KW-1133">Transmembrane helix</keyword>
<feature type="transmembrane region" description="Helical" evidence="2">
    <location>
        <begin position="75"/>
        <end position="92"/>
    </location>
</feature>
<feature type="compositionally biased region" description="Polar residues" evidence="1">
    <location>
        <begin position="39"/>
        <end position="49"/>
    </location>
</feature>
<keyword evidence="2" id="KW-0472">Membrane</keyword>
<gene>
    <name evidence="3" type="ORF">OQ279_15455</name>
</gene>
<feature type="region of interest" description="Disordered" evidence="1">
    <location>
        <begin position="29"/>
        <end position="67"/>
    </location>
</feature>
<evidence type="ECO:0000313" key="3">
    <source>
        <dbReference type="EMBL" id="MCX2839543.1"/>
    </source>
</evidence>
<evidence type="ECO:0000313" key="4">
    <source>
        <dbReference type="Proteomes" id="UP001148482"/>
    </source>
</evidence>
<proteinExistence type="predicted"/>
<name>A0A9X3I2J5_9FLAO</name>
<evidence type="ECO:0000256" key="2">
    <source>
        <dbReference type="SAM" id="Phobius"/>
    </source>
</evidence>
<keyword evidence="2" id="KW-0812">Transmembrane</keyword>